<dbReference type="Pfam" id="PF00462">
    <property type="entry name" value="Glutaredoxin"/>
    <property type="match status" value="1"/>
</dbReference>
<reference evidence="2 3" key="1">
    <citation type="submission" date="2020-12" db="EMBL/GenBank/DDBJ databases">
        <title>Novel Thalassolituus-related marine hydrocarbonoclastic bacteria mediated algae-derived hydrocarbons mineralization in twilight zone of the northern South China Sea.</title>
        <authorList>
            <person name="Dong C."/>
        </authorList>
    </citation>
    <scope>NUCLEOTIDE SEQUENCE [LARGE SCALE GENOMIC DNA]</scope>
    <source>
        <strain evidence="2 3">IMCC1826</strain>
    </source>
</reference>
<gene>
    <name evidence="2" type="ORF">I9W95_14805</name>
</gene>
<dbReference type="PROSITE" id="PS51354">
    <property type="entry name" value="GLUTAREDOXIN_2"/>
    <property type="match status" value="1"/>
</dbReference>
<accession>A0ABS7ZWX9</accession>
<dbReference type="Proteomes" id="UP000714380">
    <property type="component" value="Unassembled WGS sequence"/>
</dbReference>
<dbReference type="InterPro" id="IPR036249">
    <property type="entry name" value="Thioredoxin-like_sf"/>
</dbReference>
<name>A0ABS7ZWX9_9GAMM</name>
<dbReference type="EMBL" id="JAEDAH010000095">
    <property type="protein sequence ID" value="MCA6064880.1"/>
    <property type="molecule type" value="Genomic_DNA"/>
</dbReference>
<dbReference type="SUPFAM" id="SSF52833">
    <property type="entry name" value="Thioredoxin-like"/>
    <property type="match status" value="1"/>
</dbReference>
<sequence length="118" mass="13872">MSLTRQLKGKALDLVDRIVPVRPLERSQDEQMLLDRESRRMHLYFTRNCPSSISVRRQCQRLGLKVVEKDVLRVNAYRNELVNGGGVPRVPCLRIEDEKGGRWLYSPDTILEYLKNRY</sequence>
<evidence type="ECO:0000313" key="2">
    <source>
        <dbReference type="EMBL" id="MCA6064880.1"/>
    </source>
</evidence>
<dbReference type="Gene3D" id="3.40.30.10">
    <property type="entry name" value="Glutaredoxin"/>
    <property type="match status" value="1"/>
</dbReference>
<protein>
    <submittedName>
        <fullName evidence="2">Glutaredoxin</fullName>
    </submittedName>
</protein>
<feature type="domain" description="Glutaredoxin" evidence="1">
    <location>
        <begin position="43"/>
        <end position="98"/>
    </location>
</feature>
<keyword evidence="3" id="KW-1185">Reference proteome</keyword>
<proteinExistence type="predicted"/>
<organism evidence="2 3">
    <name type="scientific">Thalassolituus marinus</name>
    <dbReference type="NCBI Taxonomy" id="671053"/>
    <lineage>
        <taxon>Bacteria</taxon>
        <taxon>Pseudomonadati</taxon>
        <taxon>Pseudomonadota</taxon>
        <taxon>Gammaproteobacteria</taxon>
        <taxon>Oceanospirillales</taxon>
        <taxon>Oceanospirillaceae</taxon>
        <taxon>Thalassolituus</taxon>
    </lineage>
</organism>
<comment type="caution">
    <text evidence="2">The sequence shown here is derived from an EMBL/GenBank/DDBJ whole genome shotgun (WGS) entry which is preliminary data.</text>
</comment>
<dbReference type="InterPro" id="IPR002109">
    <property type="entry name" value="Glutaredoxin"/>
</dbReference>
<evidence type="ECO:0000313" key="3">
    <source>
        <dbReference type="Proteomes" id="UP000714380"/>
    </source>
</evidence>
<dbReference type="RefSeq" id="WP_225676277.1">
    <property type="nucleotide sequence ID" value="NZ_JAEDAH010000095.1"/>
</dbReference>
<evidence type="ECO:0000259" key="1">
    <source>
        <dbReference type="Pfam" id="PF00462"/>
    </source>
</evidence>